<dbReference type="EMBL" id="MCOG01000046">
    <property type="protein sequence ID" value="ORY68105.1"/>
    <property type="molecule type" value="Genomic_DNA"/>
</dbReference>
<accession>A0A1Y2EB91</accession>
<evidence type="ECO:0000313" key="2">
    <source>
        <dbReference type="Proteomes" id="UP000193920"/>
    </source>
</evidence>
<keyword evidence="2" id="KW-1185">Reference proteome</keyword>
<name>A0A1Y2EB91_9FUNG</name>
<dbReference type="STRING" id="1754190.A0A1Y2EB91"/>
<proteinExistence type="predicted"/>
<organism evidence="1 2">
    <name type="scientific">Neocallimastix californiae</name>
    <dbReference type="NCBI Taxonomy" id="1754190"/>
    <lineage>
        <taxon>Eukaryota</taxon>
        <taxon>Fungi</taxon>
        <taxon>Fungi incertae sedis</taxon>
        <taxon>Chytridiomycota</taxon>
        <taxon>Chytridiomycota incertae sedis</taxon>
        <taxon>Neocallimastigomycetes</taxon>
        <taxon>Neocallimastigales</taxon>
        <taxon>Neocallimastigaceae</taxon>
        <taxon>Neocallimastix</taxon>
    </lineage>
</organism>
<protein>
    <submittedName>
        <fullName evidence="1">Uncharacterized protein</fullName>
    </submittedName>
</protein>
<gene>
    <name evidence="1" type="ORF">LY90DRAFT_700383</name>
</gene>
<dbReference type="AlphaFoldDB" id="A0A1Y2EB91"/>
<dbReference type="Proteomes" id="UP000193920">
    <property type="component" value="Unassembled WGS sequence"/>
</dbReference>
<reference evidence="1 2" key="1">
    <citation type="submission" date="2016-08" db="EMBL/GenBank/DDBJ databases">
        <title>A Parts List for Fungal Cellulosomes Revealed by Comparative Genomics.</title>
        <authorList>
            <consortium name="DOE Joint Genome Institute"/>
            <person name="Haitjema C.H."/>
            <person name="Gilmore S.P."/>
            <person name="Henske J.K."/>
            <person name="Solomon K.V."/>
            <person name="De Groot R."/>
            <person name="Kuo A."/>
            <person name="Mondo S.J."/>
            <person name="Salamov A.A."/>
            <person name="Labutti K."/>
            <person name="Zhao Z."/>
            <person name="Chiniquy J."/>
            <person name="Barry K."/>
            <person name="Brewer H.M."/>
            <person name="Purvine S.O."/>
            <person name="Wright A.T."/>
            <person name="Boxma B."/>
            <person name="Van Alen T."/>
            <person name="Hackstein J.H."/>
            <person name="Baker S.E."/>
            <person name="Grigoriev I.V."/>
            <person name="O'Malley M.A."/>
        </authorList>
    </citation>
    <scope>NUCLEOTIDE SEQUENCE [LARGE SCALE GENOMIC DNA]</scope>
    <source>
        <strain evidence="1 2">G1</strain>
    </source>
</reference>
<comment type="caution">
    <text evidence="1">The sequence shown here is derived from an EMBL/GenBank/DDBJ whole genome shotgun (WGS) entry which is preliminary data.</text>
</comment>
<sequence length="112" mass="12769">MIINHSNDKKLSIDKEQSTIKKEIDEKKIRSQLQILQSITNDLTDTLNYLQSDERKCSIDNERSVQDQELINDISKAINSMMTKVGTSLNLTSINDVKPYIAMINNVLNNSN</sequence>
<evidence type="ECO:0000313" key="1">
    <source>
        <dbReference type="EMBL" id="ORY68105.1"/>
    </source>
</evidence>